<evidence type="ECO:0008006" key="5">
    <source>
        <dbReference type="Google" id="ProtNLM"/>
    </source>
</evidence>
<feature type="compositionally biased region" description="Basic and acidic residues" evidence="1">
    <location>
        <begin position="204"/>
        <end position="213"/>
    </location>
</feature>
<dbReference type="EMBL" id="QFWG01000004">
    <property type="protein sequence ID" value="PWI27949.1"/>
    <property type="molecule type" value="Genomic_DNA"/>
</dbReference>
<evidence type="ECO:0000256" key="2">
    <source>
        <dbReference type="SAM" id="Phobius"/>
    </source>
</evidence>
<keyword evidence="2" id="KW-0472">Membrane</keyword>
<keyword evidence="2" id="KW-1133">Transmembrane helix</keyword>
<evidence type="ECO:0000313" key="4">
    <source>
        <dbReference type="Proteomes" id="UP000245514"/>
    </source>
</evidence>
<comment type="caution">
    <text evidence="3">The sequence shown here is derived from an EMBL/GenBank/DDBJ whole genome shotgun (WGS) entry which is preliminary data.</text>
</comment>
<sequence length="223" mass="23995">MQTGQEARTTANEHRSLGTRFVVGLSAFGFAAAFLTGCTQKTPDQQLCHDATQVYKEAGAPDTDELVPLAKEDPAKLAEIGQGFREAAEKNEASKYAEMVDLTGRIFESLAGIEGETDPKKADPAKTKHLAELIQEAELPETKLDAQRFKEKCPALYSDSEYSESVGLMGKMMTTASKLDTDPDNQELQNELKSAAEQAAKPGVAEKADEFGDKCPAFAPSGS</sequence>
<keyword evidence="4" id="KW-1185">Reference proteome</keyword>
<gene>
    <name evidence="3" type="ORF">CAY35_04290</name>
</gene>
<evidence type="ECO:0000256" key="1">
    <source>
        <dbReference type="SAM" id="MobiDB-lite"/>
    </source>
</evidence>
<protein>
    <recommendedName>
        <fullName evidence="5">Small secreted protein</fullName>
    </recommendedName>
</protein>
<feature type="transmembrane region" description="Helical" evidence="2">
    <location>
        <begin position="21"/>
        <end position="37"/>
    </location>
</feature>
<organism evidence="3 4">
    <name type="scientific">Pseudoglutamicibacter cumminsii</name>
    <dbReference type="NCBI Taxonomy" id="156979"/>
    <lineage>
        <taxon>Bacteria</taxon>
        <taxon>Bacillati</taxon>
        <taxon>Actinomycetota</taxon>
        <taxon>Actinomycetes</taxon>
        <taxon>Micrococcales</taxon>
        <taxon>Micrococcaceae</taxon>
        <taxon>Pseudoglutamicibacter</taxon>
    </lineage>
</organism>
<proteinExistence type="predicted"/>
<name>A0ABX5L5C7_9MICC</name>
<feature type="region of interest" description="Disordered" evidence="1">
    <location>
        <begin position="176"/>
        <end position="223"/>
    </location>
</feature>
<evidence type="ECO:0000313" key="3">
    <source>
        <dbReference type="EMBL" id="PWI27949.1"/>
    </source>
</evidence>
<accession>A0ABX5L5C7</accession>
<keyword evidence="2" id="KW-0812">Transmembrane</keyword>
<dbReference type="Proteomes" id="UP000245514">
    <property type="component" value="Unassembled WGS sequence"/>
</dbReference>
<dbReference type="RefSeq" id="WP_109303469.1">
    <property type="nucleotide sequence ID" value="NZ_QFWG01000004.1"/>
</dbReference>
<reference evidence="3 4" key="1">
    <citation type="submission" date="2018-05" db="EMBL/GenBank/DDBJ databases">
        <title>Draft Genome Sequence of Arthrobacter cumminsii IME1328, Isolated from a Patient Who Suffered from Foot Ulcers in China.</title>
        <authorList>
            <person name="Li M."/>
            <person name="Jiang Z."/>
            <person name="Sun Q."/>
            <person name="Tong Y."/>
        </authorList>
    </citation>
    <scope>NUCLEOTIDE SEQUENCE [LARGE SCALE GENOMIC DNA]</scope>
    <source>
        <strain evidence="3 4">IME1328</strain>
    </source>
</reference>